<reference evidence="1" key="1">
    <citation type="journal article" date="2021" name="Proc. Natl. Acad. Sci. U.S.A.">
        <title>A Catalog of Tens of Thousands of Viruses from Human Metagenomes Reveals Hidden Associations with Chronic Diseases.</title>
        <authorList>
            <person name="Tisza M.J."/>
            <person name="Buck C.B."/>
        </authorList>
    </citation>
    <scope>NUCLEOTIDE SEQUENCE</scope>
    <source>
        <strain evidence="1">CtHSY3</strain>
    </source>
</reference>
<dbReference type="EMBL" id="BK015934">
    <property type="protein sequence ID" value="DAF86004.1"/>
    <property type="molecule type" value="Genomic_DNA"/>
</dbReference>
<proteinExistence type="predicted"/>
<name>A0A8S5TUX5_9CAUD</name>
<organism evidence="1">
    <name type="scientific">Siphoviridae sp. ctHSY3</name>
    <dbReference type="NCBI Taxonomy" id="2825421"/>
    <lineage>
        <taxon>Viruses</taxon>
        <taxon>Duplodnaviria</taxon>
        <taxon>Heunggongvirae</taxon>
        <taxon>Uroviricota</taxon>
        <taxon>Caudoviricetes</taxon>
    </lineage>
</organism>
<evidence type="ECO:0000313" key="1">
    <source>
        <dbReference type="EMBL" id="DAF86004.1"/>
    </source>
</evidence>
<accession>A0A8S5TUX5</accession>
<protein>
    <submittedName>
        <fullName evidence="1">Uncharacterized protein</fullName>
    </submittedName>
</protein>
<sequence>MTTDYAARLTVSGTELAVSAADVHSGAPALIDGLTFQWGRDSRVAQPEPGSLTATLLVPSDRARDTLAMLTPGAEVVAYTSYKASERSGNLVKFYDFGTLLLPRTINESDSLTAAPAPLQLVLNTRDQWTGFSRYDGPDFVSYLSYTVSRVYAPASSALAVRPVYYATPRDPAPVFGPWTTVPATVGTHTVGIGPATTRAPLDPAHIGAFIGWELKATRAGSALFSTIIEPFSRHTEPFSQTGGITISEMSVNTSASTVVELCIFSGRVASAPITWDEKARTARITLSCNEWTTDLKNQKVGAEPWPPESAFQRINRIHKLCGITYSIGTGVLLDTLAAPRDIDSRPALDLIHEYATAIGAVAWPCRNDSFGEYFILEAEDSRINFLKVIYDRTGRASITVNNNAWQPTSIDAAALRRSGVSVDRDVSALASAVRVSAKQTIPPAVDGPAVDDPHAWEDYDVFIADPGRERDFGAHEIHITAGIAARTDRTTGLLGTRKTPEDLARAVLARCAPGQWKIQGLTLDSRAPAATTETLTNLLSIAKRPGHAIILRNMPEWMPGAPSIPVYLEGASSTLTGQHWEIALTITHGGSQFSAITFKQCDAHIFSDYQDLTFSDLATAQA</sequence>